<dbReference type="CDD" id="cd02980">
    <property type="entry name" value="TRX_Fd_family"/>
    <property type="match status" value="1"/>
</dbReference>
<evidence type="ECO:0000313" key="2">
    <source>
        <dbReference type="Proteomes" id="UP000005561"/>
    </source>
</evidence>
<name>C6LEJ9_9FIRM</name>
<protein>
    <submittedName>
        <fullName evidence="1">Uncharacterized protein</fullName>
    </submittedName>
</protein>
<dbReference type="EMBL" id="ACCL02000008">
    <property type="protein sequence ID" value="EET60982.1"/>
    <property type="molecule type" value="Genomic_DNA"/>
</dbReference>
<dbReference type="RefSeq" id="WP_006861842.1">
    <property type="nucleotide sequence ID" value="NZ_ACCL02000008.1"/>
</dbReference>
<dbReference type="Proteomes" id="UP000005561">
    <property type="component" value="Unassembled WGS sequence"/>
</dbReference>
<dbReference type="AlphaFoldDB" id="C6LEJ9"/>
<evidence type="ECO:0000313" key="1">
    <source>
        <dbReference type="EMBL" id="EET60982.1"/>
    </source>
</evidence>
<proteinExistence type="predicted"/>
<accession>C6LEJ9</accession>
<reference evidence="1" key="1">
    <citation type="submission" date="2009-07" db="EMBL/GenBank/DDBJ databases">
        <authorList>
            <person name="Weinstock G."/>
            <person name="Sodergren E."/>
            <person name="Clifton S."/>
            <person name="Fulton L."/>
            <person name="Fulton B."/>
            <person name="Courtney L."/>
            <person name="Fronick C."/>
            <person name="Harrison M."/>
            <person name="Strong C."/>
            <person name="Farmer C."/>
            <person name="Delahaunty K."/>
            <person name="Markovic C."/>
            <person name="Hall O."/>
            <person name="Minx P."/>
            <person name="Tomlinson C."/>
            <person name="Mitreva M."/>
            <person name="Nelson J."/>
            <person name="Hou S."/>
            <person name="Wollam A."/>
            <person name="Pepin K.H."/>
            <person name="Johnson M."/>
            <person name="Bhonagiri V."/>
            <person name="Nash W.E."/>
            <person name="Warren W."/>
            <person name="Chinwalla A."/>
            <person name="Mardis E.R."/>
            <person name="Wilson R.K."/>
        </authorList>
    </citation>
    <scope>NUCLEOTIDE SEQUENCE [LARGE SCALE GENOMIC DNA]</scope>
    <source>
        <strain evidence="1">DSM 14469</strain>
    </source>
</reference>
<dbReference type="OrthoDB" id="1971655at2"/>
<dbReference type="PANTHER" id="PTHR43342">
    <property type="entry name" value="NADH-QUINONE OXIDOREDUCTASE, E SUBUNIT"/>
    <property type="match status" value="1"/>
</dbReference>
<dbReference type="Gene3D" id="3.40.30.10">
    <property type="entry name" value="Glutaredoxin"/>
    <property type="match status" value="1"/>
</dbReference>
<sequence>MLREIQEFYGFISPEMKQHAAEALGVKEGILTCLIRRFPSLKEADYQHTVTVCTGERCGRKQGMKILQEVKRELQIDEEYSSRQPMLSKNGKCLLKTQNCLKQCRTAPNLMIDGKVYHQIKLEDVHNLLLEKSIICCWKKSLLTLGRQ</sequence>
<dbReference type="STRING" id="168384.SAMN05660368_00342"/>
<dbReference type="SUPFAM" id="SSF52833">
    <property type="entry name" value="Thioredoxin-like"/>
    <property type="match status" value="1"/>
</dbReference>
<dbReference type="Pfam" id="PF01257">
    <property type="entry name" value="2Fe-2S_thioredx"/>
    <property type="match status" value="1"/>
</dbReference>
<keyword evidence="2" id="KW-1185">Reference proteome</keyword>
<organism evidence="1 2">
    <name type="scientific">Marvinbryantia formatexigens DSM 14469</name>
    <dbReference type="NCBI Taxonomy" id="478749"/>
    <lineage>
        <taxon>Bacteria</taxon>
        <taxon>Bacillati</taxon>
        <taxon>Bacillota</taxon>
        <taxon>Clostridia</taxon>
        <taxon>Lachnospirales</taxon>
        <taxon>Lachnospiraceae</taxon>
        <taxon>Marvinbryantia</taxon>
    </lineage>
</organism>
<dbReference type="eggNOG" id="COG1905">
    <property type="taxonomic scope" value="Bacteria"/>
</dbReference>
<dbReference type="InterPro" id="IPR028431">
    <property type="entry name" value="NADP_DH_HndA-like"/>
</dbReference>
<comment type="caution">
    <text evidence="1">The sequence shown here is derived from an EMBL/GenBank/DDBJ whole genome shotgun (WGS) entry which is preliminary data.</text>
</comment>
<dbReference type="InterPro" id="IPR036249">
    <property type="entry name" value="Thioredoxin-like_sf"/>
</dbReference>
<dbReference type="PANTHER" id="PTHR43342:SF2">
    <property type="entry name" value="POTENTIAL NAD-REDUCING HYDROGENASE SUBUNIT"/>
    <property type="match status" value="1"/>
</dbReference>
<gene>
    <name evidence="1" type="ORF">BRYFOR_07049</name>
</gene>